<sequence length="276" mass="30264">MKSLLMRTGSMPVLQNRLISGGSSRKMTPISRTNSVESLSSYGERFAGGKISIEVKANVGMRRVLSESDVIRSERMLKSVGSKPSPARIPEDDEAGEEEIRFADGWGSMISGGLPVEEKCFTGGGVGGGSGYSGGYGNGGGGGYEDKSKIGDYYREMLRSNPNNSLLLMNYGKFLYEVEKDAEGAEEYYGRAILENPGDGEALSMYGRLIWETKRDEKRAQGYFDQAVNASPNDCMVLGSYARFMWEAEDDDDDDEEEEEEEEEWMAASPLMVSAV</sequence>
<feature type="compositionally biased region" description="Acidic residues" evidence="1">
    <location>
        <begin position="249"/>
        <end position="265"/>
    </location>
</feature>
<reference evidence="2 3" key="1">
    <citation type="submission" date="2019-12" db="EMBL/GenBank/DDBJ databases">
        <authorList>
            <person name="Jiao W.-B."/>
            <person name="Schneeberger K."/>
        </authorList>
    </citation>
    <scope>NUCLEOTIDE SEQUENCE [LARGE SCALE GENOMIC DNA]</scope>
    <source>
        <strain evidence="3">cv. C24</strain>
    </source>
</reference>
<dbReference type="InterPro" id="IPR011990">
    <property type="entry name" value="TPR-like_helical_dom_sf"/>
</dbReference>
<dbReference type="OrthoDB" id="439046at2759"/>
<protein>
    <recommendedName>
        <fullName evidence="4">Tetratricopeptide repeat (TPR)-like superfamily protein</fullName>
    </recommendedName>
</protein>
<dbReference type="SUPFAM" id="SSF48452">
    <property type="entry name" value="TPR-like"/>
    <property type="match status" value="1"/>
</dbReference>
<accession>A0A5S9XTS0</accession>
<dbReference type="AlphaFoldDB" id="A0A5S9XTS0"/>
<evidence type="ECO:0000313" key="3">
    <source>
        <dbReference type="Proteomes" id="UP000434276"/>
    </source>
</evidence>
<feature type="region of interest" description="Disordered" evidence="1">
    <location>
        <begin position="76"/>
        <end position="96"/>
    </location>
</feature>
<evidence type="ECO:0008006" key="4">
    <source>
        <dbReference type="Google" id="ProtNLM"/>
    </source>
</evidence>
<evidence type="ECO:0000313" key="2">
    <source>
        <dbReference type="EMBL" id="CAA0395655.1"/>
    </source>
</evidence>
<name>A0A5S9XTS0_ARATH</name>
<evidence type="ECO:0000256" key="1">
    <source>
        <dbReference type="SAM" id="MobiDB-lite"/>
    </source>
</evidence>
<organism evidence="2 3">
    <name type="scientific">Arabidopsis thaliana</name>
    <name type="common">Mouse-ear cress</name>
    <dbReference type="NCBI Taxonomy" id="3702"/>
    <lineage>
        <taxon>Eukaryota</taxon>
        <taxon>Viridiplantae</taxon>
        <taxon>Streptophyta</taxon>
        <taxon>Embryophyta</taxon>
        <taxon>Tracheophyta</taxon>
        <taxon>Spermatophyta</taxon>
        <taxon>Magnoliopsida</taxon>
        <taxon>eudicotyledons</taxon>
        <taxon>Gunneridae</taxon>
        <taxon>Pentapetalae</taxon>
        <taxon>rosids</taxon>
        <taxon>malvids</taxon>
        <taxon>Brassicales</taxon>
        <taxon>Brassicaceae</taxon>
        <taxon>Camelineae</taxon>
        <taxon>Arabidopsis</taxon>
    </lineage>
</organism>
<feature type="region of interest" description="Disordered" evidence="1">
    <location>
        <begin position="249"/>
        <end position="276"/>
    </location>
</feature>
<dbReference type="Gene3D" id="1.25.40.10">
    <property type="entry name" value="Tetratricopeptide repeat domain"/>
    <property type="match status" value="1"/>
</dbReference>
<gene>
    <name evidence="2" type="ORF">C24_LOCUS18397</name>
</gene>
<dbReference type="EMBL" id="CACSHJ010000095">
    <property type="protein sequence ID" value="CAA0395655.1"/>
    <property type="molecule type" value="Genomic_DNA"/>
</dbReference>
<proteinExistence type="predicted"/>
<dbReference type="PANTHER" id="PTHR26312">
    <property type="entry name" value="TETRATRICOPEPTIDE REPEAT PROTEIN 5"/>
    <property type="match status" value="1"/>
</dbReference>
<dbReference type="Proteomes" id="UP000434276">
    <property type="component" value="Unassembled WGS sequence"/>
</dbReference>
<dbReference type="ExpressionAtlas" id="A0A5S9XTS0">
    <property type="expression patterns" value="baseline and differential"/>
</dbReference>
<dbReference type="PANTHER" id="PTHR26312:SF123">
    <property type="entry name" value="TETRATRICOPEPTIDE REPEAT (TPR)-LIKE SUPERFAMILY PROTEIN"/>
    <property type="match status" value="1"/>
</dbReference>